<dbReference type="Gene3D" id="1.10.1410.20">
    <property type="entry name" value="2'-5'-oligoadenylate synthetase 1, domain 2"/>
    <property type="match status" value="1"/>
</dbReference>
<protein>
    <recommendedName>
        <fullName evidence="5">2'-5' oligoadenylate synthase</fullName>
        <ecNumber evidence="5">2.7.7.84</ecNumber>
    </recommendedName>
</protein>
<dbReference type="InterPro" id="IPR043519">
    <property type="entry name" value="NT_sf"/>
</dbReference>
<dbReference type="AlphaFoldDB" id="A0A8C8RC35"/>
<dbReference type="Gene3D" id="3.30.460.10">
    <property type="entry name" value="Beta Polymerase, domain 2"/>
    <property type="match status" value="1"/>
</dbReference>
<evidence type="ECO:0000256" key="2">
    <source>
        <dbReference type="ARBA" id="ARBA00001946"/>
    </source>
</evidence>
<keyword evidence="14" id="KW-1185">Reference proteome</keyword>
<evidence type="ECO:0000256" key="10">
    <source>
        <dbReference type="ARBA" id="ARBA00023118"/>
    </source>
</evidence>
<dbReference type="GO" id="GO:0016020">
    <property type="term" value="C:membrane"/>
    <property type="evidence" value="ECO:0007669"/>
    <property type="project" value="TreeGrafter"/>
</dbReference>
<evidence type="ECO:0000313" key="14">
    <source>
        <dbReference type="Proteomes" id="UP000694393"/>
    </source>
</evidence>
<evidence type="ECO:0000256" key="8">
    <source>
        <dbReference type="ARBA" id="ARBA00022859"/>
    </source>
</evidence>
<keyword evidence="6" id="KW-0963">Cytoplasm</keyword>
<dbReference type="GO" id="GO:0051607">
    <property type="term" value="P:defense response to virus"/>
    <property type="evidence" value="ECO:0007669"/>
    <property type="project" value="UniProtKB-KW"/>
</dbReference>
<dbReference type="PROSITE" id="PS50152">
    <property type="entry name" value="25A_SYNTH_3"/>
    <property type="match status" value="1"/>
</dbReference>
<keyword evidence="7" id="KW-0399">Innate immunity</keyword>
<comment type="similarity">
    <text evidence="4">Belongs to the 2-5A synthase family.</text>
</comment>
<evidence type="ECO:0000256" key="4">
    <source>
        <dbReference type="ARBA" id="ARBA00009526"/>
    </source>
</evidence>
<dbReference type="GO" id="GO:0003725">
    <property type="term" value="F:double-stranded RNA binding"/>
    <property type="evidence" value="ECO:0007669"/>
    <property type="project" value="TreeGrafter"/>
</dbReference>
<dbReference type="GO" id="GO:0045071">
    <property type="term" value="P:negative regulation of viral genome replication"/>
    <property type="evidence" value="ECO:0007669"/>
    <property type="project" value="TreeGrafter"/>
</dbReference>
<accession>A0A8C8RC35</accession>
<reference evidence="13" key="2">
    <citation type="submission" date="2025-09" db="UniProtKB">
        <authorList>
            <consortium name="Ensembl"/>
        </authorList>
    </citation>
    <scope>IDENTIFICATION</scope>
</reference>
<dbReference type="PANTHER" id="PTHR11258:SF4">
    <property type="entry name" value="2'-5'-OLIGOADENYLATE SYNTHASE 3"/>
    <property type="match status" value="1"/>
</dbReference>
<dbReference type="InterPro" id="IPR018952">
    <property type="entry name" value="2-5-oligoAdlate_synth_1_dom2/C"/>
</dbReference>
<evidence type="ECO:0000256" key="5">
    <source>
        <dbReference type="ARBA" id="ARBA00012577"/>
    </source>
</evidence>
<dbReference type="GO" id="GO:0005654">
    <property type="term" value="C:nucleoplasm"/>
    <property type="evidence" value="ECO:0007669"/>
    <property type="project" value="TreeGrafter"/>
</dbReference>
<proteinExistence type="inferred from homology"/>
<keyword evidence="9" id="KW-0694">RNA-binding</keyword>
<dbReference type="InterPro" id="IPR043518">
    <property type="entry name" value="2-5OAS_N_CS"/>
</dbReference>
<dbReference type="FunFam" id="3.30.460.10:FF:000007">
    <property type="entry name" value="2'-5'-oligoadenylate synthetase 1"/>
    <property type="match status" value="1"/>
</dbReference>
<evidence type="ECO:0000256" key="1">
    <source>
        <dbReference type="ARBA" id="ARBA00001112"/>
    </source>
</evidence>
<comment type="subcellular location">
    <subcellularLocation>
        <location evidence="3">Cytoplasm</location>
    </subcellularLocation>
</comment>
<evidence type="ECO:0000256" key="3">
    <source>
        <dbReference type="ARBA" id="ARBA00004496"/>
    </source>
</evidence>
<sequence>VMTLYKTPAEELDRFISNDLQSNKDFKEQVSKAIHTIFKCLTQNCFRNSTSAMQVLKVIKAGSSGKGTALKGVSDVDLVVFVKSIKDFQDLKAKRKNIIAEIRTELEQCYLGDDLTLYIKETKWDNPRVLTFTLRSETMGKRIDFDVLPAFDVLGQMRSGYKPVPEVYVRLFESSPEGNEFSCCFTELQRNFIISLPTKLKSLIRLVKHWYKQYILPHKKELRNGESLPPQYALELLSVYAWEHGGRDPAFNMARGFRTVLGLIQQYKQLRVYWTINYDFEDETLRWYLNDQLRKSRPIILDPADPTGIVGHGSCWDMVAKEAERCCGQLCCRKRDGFAVQPWDVPVRTGFLVMSSLGCQSKTGQPIECPLPSIAGLGEPRALPQLPPLQIWKALSLQGYCSSLIKQSAAAAQAVAGVPIRPPMRLSTLQGSGSFSWLPS</sequence>
<keyword evidence="10" id="KW-0051">Antiviral defense</keyword>
<dbReference type="SUPFAM" id="SSF81631">
    <property type="entry name" value="PAP/OAS1 substrate-binding domain"/>
    <property type="match status" value="1"/>
</dbReference>
<dbReference type="CDD" id="cd05400">
    <property type="entry name" value="NT_2-5OAS_ClassI-CCAase"/>
    <property type="match status" value="1"/>
</dbReference>
<dbReference type="GO" id="GO:0001730">
    <property type="term" value="F:2'-5'-oligoadenylate synthetase activity"/>
    <property type="evidence" value="ECO:0007669"/>
    <property type="project" value="UniProtKB-EC"/>
</dbReference>
<dbReference type="GO" id="GO:0005829">
    <property type="term" value="C:cytosol"/>
    <property type="evidence" value="ECO:0007669"/>
    <property type="project" value="TreeGrafter"/>
</dbReference>
<dbReference type="InterPro" id="IPR006116">
    <property type="entry name" value="NT_2-5OAS_ClassI-CCAase"/>
</dbReference>
<comment type="catalytic activity">
    <reaction evidence="1">
        <text>3 ATP = 5'-triphosphoadenylyl-(2'-&gt;5')-adenylyl-(2'-&gt;5')-adenosine + 2 diphosphate</text>
        <dbReference type="Rhea" id="RHEA:34407"/>
        <dbReference type="ChEBI" id="CHEBI:30616"/>
        <dbReference type="ChEBI" id="CHEBI:33019"/>
        <dbReference type="ChEBI" id="CHEBI:67143"/>
        <dbReference type="EC" id="2.7.7.84"/>
    </reaction>
</comment>
<dbReference type="PROSITE" id="PS00833">
    <property type="entry name" value="25A_SYNTH_2"/>
    <property type="match status" value="1"/>
</dbReference>
<keyword evidence="8" id="KW-0391">Immunity</keyword>
<dbReference type="GO" id="GO:0045087">
    <property type="term" value="P:innate immune response"/>
    <property type="evidence" value="ECO:0007669"/>
    <property type="project" value="UniProtKB-KW"/>
</dbReference>
<reference evidence="13" key="1">
    <citation type="submission" date="2025-08" db="UniProtKB">
        <authorList>
            <consortium name="Ensembl"/>
        </authorList>
    </citation>
    <scope>IDENTIFICATION</scope>
</reference>
<dbReference type="EC" id="2.7.7.84" evidence="5"/>
<dbReference type="Pfam" id="PF01909">
    <property type="entry name" value="NTP_transf_2"/>
    <property type="match status" value="1"/>
</dbReference>
<dbReference type="Ensembl" id="ENSPCET00000002934.1">
    <property type="protein sequence ID" value="ENSPCEP00000002832.1"/>
    <property type="gene ID" value="ENSPCEG00000002298.1"/>
</dbReference>
<evidence type="ECO:0000256" key="6">
    <source>
        <dbReference type="ARBA" id="ARBA00022490"/>
    </source>
</evidence>
<dbReference type="Pfam" id="PF10421">
    <property type="entry name" value="OAS1_C"/>
    <property type="match status" value="1"/>
</dbReference>
<evidence type="ECO:0000259" key="12">
    <source>
        <dbReference type="Pfam" id="PF10421"/>
    </source>
</evidence>
<dbReference type="FunFam" id="1.10.1410.20:FF:000001">
    <property type="entry name" value="2'-5'-oligoadenylate synthetase 1"/>
    <property type="match status" value="1"/>
</dbReference>
<evidence type="ECO:0000313" key="13">
    <source>
        <dbReference type="Ensembl" id="ENSPCEP00000002832.1"/>
    </source>
</evidence>
<evidence type="ECO:0000259" key="11">
    <source>
        <dbReference type="Pfam" id="PF01909"/>
    </source>
</evidence>
<evidence type="ECO:0000256" key="9">
    <source>
        <dbReference type="ARBA" id="ARBA00022884"/>
    </source>
</evidence>
<feature type="domain" description="2'-5'-oligoadenylate synthetase 1" evidence="12">
    <location>
        <begin position="162"/>
        <end position="347"/>
    </location>
</feature>
<dbReference type="PANTHER" id="PTHR11258">
    <property type="entry name" value="2-5 OLIGOADENYLATE SYNTHETASE"/>
    <property type="match status" value="1"/>
</dbReference>
<feature type="domain" description="Polymerase nucleotidyl transferase" evidence="11">
    <location>
        <begin position="49"/>
        <end position="107"/>
    </location>
</feature>
<dbReference type="PROSITE" id="PS00832">
    <property type="entry name" value="25A_SYNTH_1"/>
    <property type="match status" value="1"/>
</dbReference>
<name>A0A8C8RC35_9SAUR</name>
<dbReference type="SUPFAM" id="SSF81301">
    <property type="entry name" value="Nucleotidyltransferase"/>
    <property type="match status" value="1"/>
</dbReference>
<dbReference type="InterPro" id="IPR002934">
    <property type="entry name" value="Polymerase_NTP_transf_dom"/>
</dbReference>
<organism evidence="13 14">
    <name type="scientific">Pelusios castaneus</name>
    <name type="common">West African mud turtle</name>
    <dbReference type="NCBI Taxonomy" id="367368"/>
    <lineage>
        <taxon>Eukaryota</taxon>
        <taxon>Metazoa</taxon>
        <taxon>Chordata</taxon>
        <taxon>Craniata</taxon>
        <taxon>Vertebrata</taxon>
        <taxon>Euteleostomi</taxon>
        <taxon>Archelosauria</taxon>
        <taxon>Testudinata</taxon>
        <taxon>Testudines</taxon>
        <taxon>Pleurodira</taxon>
        <taxon>Pelomedusidae</taxon>
        <taxon>Pelusios</taxon>
    </lineage>
</organism>
<dbReference type="Proteomes" id="UP000694393">
    <property type="component" value="Unplaced"/>
</dbReference>
<comment type="cofactor">
    <cofactor evidence="2">
        <name>Mg(2+)</name>
        <dbReference type="ChEBI" id="CHEBI:18420"/>
    </cofactor>
</comment>
<dbReference type="InterPro" id="IPR006117">
    <property type="entry name" value="2-5OAS_C_CS"/>
</dbReference>
<evidence type="ECO:0000256" key="7">
    <source>
        <dbReference type="ARBA" id="ARBA00022588"/>
    </source>
</evidence>